<feature type="domain" description="REase associating with pPIWI RE" evidence="1">
    <location>
        <begin position="250"/>
        <end position="362"/>
    </location>
</feature>
<dbReference type="Pfam" id="PF18156">
    <property type="entry name" value="pPIWI_RE_Y"/>
    <property type="match status" value="1"/>
</dbReference>
<sequence>MTATSANTQVSEQDVVLRRLAVGLLDYRDRLAAPGRDVVPYPANLQGALDSISLLALRTGTPAPASVVELLEWSEQPLGMWPTVLVDPDSDAADEALLWFGEPQEVCLELGAARGDVVADARESKIITAVRDLCRAAGAPESYVSFRRFLIEHPVVDVLALERAKAARELFRLASHLQASYEAPLPEWVSGGSVETCGTCGSVLHVRSRQGDRICVDPLCSHKTRGGARFAPSETLVLRREMQKYVGGPGRAEVRLAEQLGRLRVPNDLWPDFDAYDLRVFSDSPWAVDVKAWRHPTLLAAHLDARPPARPKDAAEMFIVIADEVAKGGYVGTLRAWQEGSAWDGITVISQRKFIEKVKQRISLGGGR</sequence>
<evidence type="ECO:0000259" key="1">
    <source>
        <dbReference type="Pfam" id="PF18154"/>
    </source>
</evidence>
<evidence type="ECO:0008006" key="5">
    <source>
        <dbReference type="Google" id="ProtNLM"/>
    </source>
</evidence>
<evidence type="ECO:0000313" key="4">
    <source>
        <dbReference type="Proteomes" id="UP001597479"/>
    </source>
</evidence>
<proteinExistence type="predicted"/>
<dbReference type="EMBL" id="JBHUOG010000002">
    <property type="protein sequence ID" value="MFD2796443.1"/>
    <property type="molecule type" value="Genomic_DNA"/>
</dbReference>
<keyword evidence="4" id="KW-1185">Reference proteome</keyword>
<evidence type="ECO:0000313" key="3">
    <source>
        <dbReference type="EMBL" id="MFD2796443.1"/>
    </source>
</evidence>
<dbReference type="Pfam" id="PF18154">
    <property type="entry name" value="pPIWI_RE_REase"/>
    <property type="match status" value="1"/>
</dbReference>
<name>A0ABW5VXP9_9MICO</name>
<evidence type="ECO:0000259" key="2">
    <source>
        <dbReference type="Pfam" id="PF18156"/>
    </source>
</evidence>
<reference evidence="4" key="1">
    <citation type="journal article" date="2019" name="Int. J. Syst. Evol. Microbiol.">
        <title>The Global Catalogue of Microorganisms (GCM) 10K type strain sequencing project: providing services to taxonomists for standard genome sequencing and annotation.</title>
        <authorList>
            <consortium name="The Broad Institute Genomics Platform"/>
            <consortium name="The Broad Institute Genome Sequencing Center for Infectious Disease"/>
            <person name="Wu L."/>
            <person name="Ma J."/>
        </authorList>
    </citation>
    <scope>NUCLEOTIDE SEQUENCE [LARGE SCALE GENOMIC DNA]</scope>
    <source>
        <strain evidence="4">CCM 7044</strain>
    </source>
</reference>
<feature type="domain" description="pPIWI-RE three-gene island" evidence="2">
    <location>
        <begin position="17"/>
        <end position="156"/>
    </location>
</feature>
<organism evidence="3 4">
    <name type="scientific">Promicromonospora vindobonensis</name>
    <dbReference type="NCBI Taxonomy" id="195748"/>
    <lineage>
        <taxon>Bacteria</taxon>
        <taxon>Bacillati</taxon>
        <taxon>Actinomycetota</taxon>
        <taxon>Actinomycetes</taxon>
        <taxon>Micrococcales</taxon>
        <taxon>Promicromonosporaceae</taxon>
        <taxon>Promicromonospora</taxon>
    </lineage>
</organism>
<dbReference type="RefSeq" id="WP_377188032.1">
    <property type="nucleotide sequence ID" value="NZ_JBHUOG010000002.1"/>
</dbReference>
<comment type="caution">
    <text evidence="3">The sequence shown here is derived from an EMBL/GenBank/DDBJ whole genome shotgun (WGS) entry which is preliminary data.</text>
</comment>
<dbReference type="Proteomes" id="UP001597479">
    <property type="component" value="Unassembled WGS sequence"/>
</dbReference>
<dbReference type="InterPro" id="IPR041191">
    <property type="entry name" value="pPIWI_RE_Y"/>
</dbReference>
<dbReference type="InterPro" id="IPR040828">
    <property type="entry name" value="pPIWI_RE_REase"/>
</dbReference>
<protein>
    <recommendedName>
        <fullName evidence="5">REase associating with pPIWI RE domain-containing protein</fullName>
    </recommendedName>
</protein>
<gene>
    <name evidence="3" type="ORF">ACFS27_22975</name>
</gene>
<accession>A0ABW5VXP9</accession>